<evidence type="ECO:0000313" key="1">
    <source>
        <dbReference type="EMBL" id="VEL10440.1"/>
    </source>
</evidence>
<gene>
    <name evidence="1" type="ORF">PXEA_LOCUS3880</name>
</gene>
<reference evidence="1" key="1">
    <citation type="submission" date="2018-11" db="EMBL/GenBank/DDBJ databases">
        <authorList>
            <consortium name="Pathogen Informatics"/>
        </authorList>
    </citation>
    <scope>NUCLEOTIDE SEQUENCE</scope>
</reference>
<keyword evidence="2" id="KW-1185">Reference proteome</keyword>
<dbReference type="EMBL" id="CAAALY010009010">
    <property type="protein sequence ID" value="VEL10440.1"/>
    <property type="molecule type" value="Genomic_DNA"/>
</dbReference>
<accession>A0A3S5CCT7</accession>
<dbReference type="Proteomes" id="UP000784294">
    <property type="component" value="Unassembled WGS sequence"/>
</dbReference>
<comment type="caution">
    <text evidence="1">The sequence shown here is derived from an EMBL/GenBank/DDBJ whole genome shotgun (WGS) entry which is preliminary data.</text>
</comment>
<organism evidence="1 2">
    <name type="scientific">Protopolystoma xenopodis</name>
    <dbReference type="NCBI Taxonomy" id="117903"/>
    <lineage>
        <taxon>Eukaryota</taxon>
        <taxon>Metazoa</taxon>
        <taxon>Spiralia</taxon>
        <taxon>Lophotrochozoa</taxon>
        <taxon>Platyhelminthes</taxon>
        <taxon>Monogenea</taxon>
        <taxon>Polyopisthocotylea</taxon>
        <taxon>Polystomatidea</taxon>
        <taxon>Polystomatidae</taxon>
        <taxon>Protopolystoma</taxon>
    </lineage>
</organism>
<dbReference type="AlphaFoldDB" id="A0A3S5CCT7"/>
<protein>
    <submittedName>
        <fullName evidence="1">Uncharacterized protein</fullName>
    </submittedName>
</protein>
<name>A0A3S5CCT7_9PLAT</name>
<proteinExistence type="predicted"/>
<evidence type="ECO:0000313" key="2">
    <source>
        <dbReference type="Proteomes" id="UP000784294"/>
    </source>
</evidence>
<sequence length="150" mass="16576">MGRTRQQPSLLTPPANTVPGFDDAFFPGLLQHTCSPRKVEYRPADRPTDRAQPIPLTRLLPFCSLPAPQSLNGRGLSSLVVCFLVWTRRKWMREKVSACLRLTPVVGYDGTGSIDFKAARKTGSLPLGKPVDTFICPLTNSRSVSRFPHA</sequence>